<accession>A0ABT8LDZ7</accession>
<comment type="caution">
    <text evidence="2">The sequence shown here is derived from an EMBL/GenBank/DDBJ whole genome shotgun (WGS) entry which is preliminary data.</text>
</comment>
<name>A0ABT8LDZ7_9BACT</name>
<sequence length="212" mass="24785">MEELPDKNIFMMCKALNTNALSELPKGYITRNCRKDELGIWKSMPFDDPITANEYDGFMTEFFNTTYGDKEELFYNKTLFVCDQNDRPIATCLLWEAYGEFNSIHWLKVLKGYEGLGIGRALLSVIMKDLKSADYPVYLHTQPESYRAIKLYSDFGFYLLSDDKFGPRKNDLEDCWPILKKYMPEKDFQNLKTTTAPEHFISSLKKFSTIQF</sequence>
<dbReference type="Gene3D" id="3.40.630.30">
    <property type="match status" value="1"/>
</dbReference>
<dbReference type="InterPro" id="IPR016181">
    <property type="entry name" value="Acyl_CoA_acyltransferase"/>
</dbReference>
<reference evidence="2" key="1">
    <citation type="submission" date="2023-06" db="EMBL/GenBank/DDBJ databases">
        <title>Genomic of Agaribacillus aureum.</title>
        <authorList>
            <person name="Wang G."/>
        </authorList>
    </citation>
    <scope>NUCLEOTIDE SEQUENCE</scope>
    <source>
        <strain evidence="2">BMA12</strain>
    </source>
</reference>
<dbReference type="RefSeq" id="WP_346761330.1">
    <property type="nucleotide sequence ID" value="NZ_JAUJEB010000007.1"/>
</dbReference>
<evidence type="ECO:0000313" key="2">
    <source>
        <dbReference type="EMBL" id="MDN5215995.1"/>
    </source>
</evidence>
<gene>
    <name evidence="2" type="ORF">QQ020_28210</name>
</gene>
<evidence type="ECO:0000259" key="1">
    <source>
        <dbReference type="PROSITE" id="PS51186"/>
    </source>
</evidence>
<protein>
    <submittedName>
        <fullName evidence="2">GNAT family N-acetyltransferase</fullName>
    </submittedName>
</protein>
<dbReference type="CDD" id="cd04301">
    <property type="entry name" value="NAT_SF"/>
    <property type="match status" value="1"/>
</dbReference>
<dbReference type="EMBL" id="JAUJEB010000007">
    <property type="protein sequence ID" value="MDN5215995.1"/>
    <property type="molecule type" value="Genomic_DNA"/>
</dbReference>
<dbReference type="PROSITE" id="PS51186">
    <property type="entry name" value="GNAT"/>
    <property type="match status" value="1"/>
</dbReference>
<dbReference type="InterPro" id="IPR000182">
    <property type="entry name" value="GNAT_dom"/>
</dbReference>
<dbReference type="Proteomes" id="UP001172083">
    <property type="component" value="Unassembled WGS sequence"/>
</dbReference>
<dbReference type="SUPFAM" id="SSF55729">
    <property type="entry name" value="Acyl-CoA N-acyltransferases (Nat)"/>
    <property type="match status" value="1"/>
</dbReference>
<feature type="domain" description="N-acetyltransferase" evidence="1">
    <location>
        <begin position="28"/>
        <end position="184"/>
    </location>
</feature>
<evidence type="ECO:0000313" key="3">
    <source>
        <dbReference type="Proteomes" id="UP001172083"/>
    </source>
</evidence>
<dbReference type="Pfam" id="PF00583">
    <property type="entry name" value="Acetyltransf_1"/>
    <property type="match status" value="1"/>
</dbReference>
<organism evidence="2 3">
    <name type="scientific">Agaribacillus aureus</name>
    <dbReference type="NCBI Taxonomy" id="3051825"/>
    <lineage>
        <taxon>Bacteria</taxon>
        <taxon>Pseudomonadati</taxon>
        <taxon>Bacteroidota</taxon>
        <taxon>Cytophagia</taxon>
        <taxon>Cytophagales</taxon>
        <taxon>Splendidivirgaceae</taxon>
        <taxon>Agaribacillus</taxon>
    </lineage>
</organism>
<proteinExistence type="predicted"/>
<keyword evidence="3" id="KW-1185">Reference proteome</keyword>